<keyword evidence="2" id="KW-0274">FAD</keyword>
<dbReference type="GeneID" id="60906841"/>
<organism evidence="4 5">
    <name type="scientific">Brevibacterium aurantiacum</name>
    <dbReference type="NCBI Taxonomy" id="273384"/>
    <lineage>
        <taxon>Bacteria</taxon>
        <taxon>Bacillati</taxon>
        <taxon>Actinomycetota</taxon>
        <taxon>Actinomycetes</taxon>
        <taxon>Micrococcales</taxon>
        <taxon>Brevibacteriaceae</taxon>
        <taxon>Brevibacterium</taxon>
    </lineage>
</organism>
<sequence>MTEELPRMARPESVEELSELVGRAHRESRTIAVYGGGTALDDHPPGHTPGLLIDMGGLNQVIEHSPGDLILVAGAGATIAELNAVAETGDQELLPDFPADRTDSGSTLGGAIATRAVGPRRIGRLPLREVVLGVTVVLADGTIAKAGGKVVKNVAGYDLAKLMTGSWGTLGIIASAALRLYPKPQTQGYVEIPGAEAALEVIGSQVAPAAVEIDRSPGGQASTVVMVEGLEESVASRTESIVSAYPGAQRCVEPSWWARRAQAPVTIRASVSPALVPQLVGEIARLEDTIGYPIQLRGSAMGVFDLGIGDLDSDPTIATRVVLEHLRSWGQKQLSATVLCAPASVWGDVDAWGEIPGVGLMRTIKDQFDPDGLLSPGRGIGGL</sequence>
<dbReference type="Pfam" id="PF01565">
    <property type="entry name" value="FAD_binding_4"/>
    <property type="match status" value="1"/>
</dbReference>
<dbReference type="PANTHER" id="PTHR11748:SF103">
    <property type="entry name" value="GLYCOLATE OXIDASE SUBUNIT GLCE"/>
    <property type="match status" value="1"/>
</dbReference>
<dbReference type="InterPro" id="IPR016166">
    <property type="entry name" value="FAD-bd_PCMH"/>
</dbReference>
<dbReference type="EC" id="1.1.99.14" evidence="4"/>
<name>A0A1D7W593_BREAU</name>
<proteinExistence type="predicted"/>
<dbReference type="InterPro" id="IPR016164">
    <property type="entry name" value="FAD-linked_Oxase-like_C"/>
</dbReference>
<evidence type="ECO:0000313" key="4">
    <source>
        <dbReference type="EMBL" id="AOP54219.1"/>
    </source>
</evidence>
<keyword evidence="4" id="KW-0560">Oxidoreductase</keyword>
<dbReference type="InterPro" id="IPR036318">
    <property type="entry name" value="FAD-bd_PCMH-like_sf"/>
</dbReference>
<dbReference type="RefSeq" id="WP_125178218.1">
    <property type="nucleotide sequence ID" value="NZ_CP017150.1"/>
</dbReference>
<gene>
    <name evidence="4" type="ORF">BLSMQ_2513</name>
</gene>
<feature type="domain" description="FAD-binding PCMH-type" evidence="3">
    <location>
        <begin position="1"/>
        <end position="183"/>
    </location>
</feature>
<reference evidence="5" key="1">
    <citation type="submission" date="2016-09" db="EMBL/GenBank/DDBJ databases">
        <title>Complete Genome Sequence of Brevibacterium linens SMQ-1335.</title>
        <authorList>
            <person name="de Melo A.G."/>
            <person name="Labrie S.J."/>
            <person name="Dumaresq J."/>
            <person name="Roberts R.J."/>
            <person name="Tremblay D.M."/>
            <person name="Moineau S."/>
        </authorList>
    </citation>
    <scope>NUCLEOTIDE SEQUENCE [LARGE SCALE GENOMIC DNA]</scope>
    <source>
        <strain evidence="5">SMQ-1335</strain>
    </source>
</reference>
<dbReference type="Proteomes" id="UP000094793">
    <property type="component" value="Chromosome"/>
</dbReference>
<dbReference type="Gene3D" id="3.30.465.10">
    <property type="match status" value="1"/>
</dbReference>
<dbReference type="PROSITE" id="PS51387">
    <property type="entry name" value="FAD_PCMH"/>
    <property type="match status" value="1"/>
</dbReference>
<dbReference type="EMBL" id="CP017150">
    <property type="protein sequence ID" value="AOP54219.1"/>
    <property type="molecule type" value="Genomic_DNA"/>
</dbReference>
<evidence type="ECO:0000259" key="3">
    <source>
        <dbReference type="PROSITE" id="PS51387"/>
    </source>
</evidence>
<dbReference type="GO" id="GO:0019154">
    <property type="term" value="F:glycolate dehydrogenase activity"/>
    <property type="evidence" value="ECO:0007669"/>
    <property type="project" value="UniProtKB-EC"/>
</dbReference>
<accession>A0A1D7W593</accession>
<dbReference type="SUPFAM" id="SSF56176">
    <property type="entry name" value="FAD-binding/transporter-associated domain-like"/>
    <property type="match status" value="1"/>
</dbReference>
<dbReference type="InterPro" id="IPR016169">
    <property type="entry name" value="FAD-bd_PCMH_sub2"/>
</dbReference>
<dbReference type="AlphaFoldDB" id="A0A1D7W593"/>
<keyword evidence="1" id="KW-0285">Flavoprotein</keyword>
<dbReference type="PATRIC" id="fig|1703.10.peg.2594"/>
<dbReference type="GO" id="GO:0071949">
    <property type="term" value="F:FAD binding"/>
    <property type="evidence" value="ECO:0007669"/>
    <property type="project" value="InterPro"/>
</dbReference>
<evidence type="ECO:0000256" key="1">
    <source>
        <dbReference type="ARBA" id="ARBA00022630"/>
    </source>
</evidence>
<dbReference type="PANTHER" id="PTHR11748">
    <property type="entry name" value="D-LACTATE DEHYDROGENASE"/>
    <property type="match status" value="1"/>
</dbReference>
<dbReference type="KEGG" id="blin:BLSMQ_2513"/>
<evidence type="ECO:0000256" key="2">
    <source>
        <dbReference type="ARBA" id="ARBA00022827"/>
    </source>
</evidence>
<dbReference type="eggNOG" id="COG0277">
    <property type="taxonomic scope" value="Bacteria"/>
</dbReference>
<dbReference type="InterPro" id="IPR006094">
    <property type="entry name" value="Oxid_FAD_bind_N"/>
</dbReference>
<evidence type="ECO:0000313" key="5">
    <source>
        <dbReference type="Proteomes" id="UP000094793"/>
    </source>
</evidence>
<dbReference type="SUPFAM" id="SSF55103">
    <property type="entry name" value="FAD-linked oxidases, C-terminal domain"/>
    <property type="match status" value="1"/>
</dbReference>
<protein>
    <submittedName>
        <fullName evidence="4">Glycolate dehydrogenase, FAD-binding subunit GlcE</fullName>
        <ecNumber evidence="4">1.1.99.14</ecNumber>
    </submittedName>
</protein>